<dbReference type="InterPro" id="IPR013216">
    <property type="entry name" value="Methyltransf_11"/>
</dbReference>
<comment type="similarity">
    <text evidence="1">Belongs to the methyltransferase superfamily.</text>
</comment>
<evidence type="ECO:0000313" key="5">
    <source>
        <dbReference type="EMBL" id="OWF42696.1"/>
    </source>
</evidence>
<keyword evidence="2 5" id="KW-0489">Methyltransferase</keyword>
<feature type="domain" description="Methyltransferase type 11" evidence="4">
    <location>
        <begin position="80"/>
        <end position="170"/>
    </location>
</feature>
<dbReference type="AlphaFoldDB" id="A0A210Q1T5"/>
<name>A0A210Q1T5_MIZYE</name>
<evidence type="ECO:0000259" key="4">
    <source>
        <dbReference type="Pfam" id="PF08241"/>
    </source>
</evidence>
<dbReference type="GO" id="GO:0008757">
    <property type="term" value="F:S-adenosylmethionine-dependent methyltransferase activity"/>
    <property type="evidence" value="ECO:0007669"/>
    <property type="project" value="InterPro"/>
</dbReference>
<evidence type="ECO:0000313" key="6">
    <source>
        <dbReference type="Proteomes" id="UP000242188"/>
    </source>
</evidence>
<reference evidence="5 6" key="1">
    <citation type="journal article" date="2017" name="Nat. Ecol. Evol.">
        <title>Scallop genome provides insights into evolution of bilaterian karyotype and development.</title>
        <authorList>
            <person name="Wang S."/>
            <person name="Zhang J."/>
            <person name="Jiao W."/>
            <person name="Li J."/>
            <person name="Xun X."/>
            <person name="Sun Y."/>
            <person name="Guo X."/>
            <person name="Huan P."/>
            <person name="Dong B."/>
            <person name="Zhang L."/>
            <person name="Hu X."/>
            <person name="Sun X."/>
            <person name="Wang J."/>
            <person name="Zhao C."/>
            <person name="Wang Y."/>
            <person name="Wang D."/>
            <person name="Huang X."/>
            <person name="Wang R."/>
            <person name="Lv J."/>
            <person name="Li Y."/>
            <person name="Zhang Z."/>
            <person name="Liu B."/>
            <person name="Lu W."/>
            <person name="Hui Y."/>
            <person name="Liang J."/>
            <person name="Zhou Z."/>
            <person name="Hou R."/>
            <person name="Li X."/>
            <person name="Liu Y."/>
            <person name="Li H."/>
            <person name="Ning X."/>
            <person name="Lin Y."/>
            <person name="Zhao L."/>
            <person name="Xing Q."/>
            <person name="Dou J."/>
            <person name="Li Y."/>
            <person name="Mao J."/>
            <person name="Guo H."/>
            <person name="Dou H."/>
            <person name="Li T."/>
            <person name="Mu C."/>
            <person name="Jiang W."/>
            <person name="Fu Q."/>
            <person name="Fu X."/>
            <person name="Miao Y."/>
            <person name="Liu J."/>
            <person name="Yu Q."/>
            <person name="Li R."/>
            <person name="Liao H."/>
            <person name="Li X."/>
            <person name="Kong Y."/>
            <person name="Jiang Z."/>
            <person name="Chourrout D."/>
            <person name="Li R."/>
            <person name="Bao Z."/>
        </authorList>
    </citation>
    <scope>NUCLEOTIDE SEQUENCE [LARGE SCALE GENOMIC DNA]</scope>
    <source>
        <strain evidence="5 6">PY_sf001</strain>
    </source>
</reference>
<dbReference type="CDD" id="cd02440">
    <property type="entry name" value="AdoMet_MTases"/>
    <property type="match status" value="1"/>
</dbReference>
<dbReference type="OrthoDB" id="506498at2759"/>
<dbReference type="InterPro" id="IPR051052">
    <property type="entry name" value="Diverse_substrate_MTase"/>
</dbReference>
<dbReference type="Proteomes" id="UP000242188">
    <property type="component" value="Unassembled WGS sequence"/>
</dbReference>
<dbReference type="Gene3D" id="3.40.50.150">
    <property type="entry name" value="Vaccinia Virus protein VP39"/>
    <property type="match status" value="1"/>
</dbReference>
<organism evidence="5 6">
    <name type="scientific">Mizuhopecten yessoensis</name>
    <name type="common">Japanese scallop</name>
    <name type="synonym">Patinopecten yessoensis</name>
    <dbReference type="NCBI Taxonomy" id="6573"/>
    <lineage>
        <taxon>Eukaryota</taxon>
        <taxon>Metazoa</taxon>
        <taxon>Spiralia</taxon>
        <taxon>Lophotrochozoa</taxon>
        <taxon>Mollusca</taxon>
        <taxon>Bivalvia</taxon>
        <taxon>Autobranchia</taxon>
        <taxon>Pteriomorphia</taxon>
        <taxon>Pectinida</taxon>
        <taxon>Pectinoidea</taxon>
        <taxon>Pectinidae</taxon>
        <taxon>Mizuhopecten</taxon>
    </lineage>
</organism>
<dbReference type="PANTHER" id="PTHR44942:SF4">
    <property type="entry name" value="METHYLTRANSFERASE TYPE 11 DOMAIN-CONTAINING PROTEIN"/>
    <property type="match status" value="1"/>
</dbReference>
<comment type="caution">
    <text evidence="5">The sequence shown here is derived from an EMBL/GenBank/DDBJ whole genome shotgun (WGS) entry which is preliminary data.</text>
</comment>
<keyword evidence="3 5" id="KW-0808">Transferase</keyword>
<keyword evidence="6" id="KW-1185">Reference proteome</keyword>
<protein>
    <submittedName>
        <fullName evidence="5">Methyltransferase</fullName>
    </submittedName>
</protein>
<sequence>MRVILTAAAKRLIAISVIGKTPLGFVFRPLSTDNMSIRLFEGKDHAKLYARYRPTYTSEVYDEIRKYCQLPEGSGCHKAVDVGCGNGQSTLPLKNIFENVIGIDISDKQISEAKKQSNSIDFKTGPAEDLSFLGNETADLVTTAQALHWMDRPRFFNEVRRVLRPGGALAVYGYGNCAIDSEEGQRIVWQFYKETLDGYWDEQRRHIDDCLATIDMPFEGWSRLDTLCISRTWDVDAFVGYLSSWSAWQTFLKSHPNSPILEDIRKRLRTIYTNDDTQEVTSVGVTWPIYMLMGRKRKD</sequence>
<dbReference type="Pfam" id="PF08241">
    <property type="entry name" value="Methyltransf_11"/>
    <property type="match status" value="1"/>
</dbReference>
<gene>
    <name evidence="5" type="ORF">KP79_PYT15775</name>
</gene>
<accession>A0A210Q1T5</accession>
<dbReference type="EMBL" id="NEDP02005239">
    <property type="protein sequence ID" value="OWF42696.1"/>
    <property type="molecule type" value="Genomic_DNA"/>
</dbReference>
<dbReference type="GO" id="GO:0032259">
    <property type="term" value="P:methylation"/>
    <property type="evidence" value="ECO:0007669"/>
    <property type="project" value="UniProtKB-KW"/>
</dbReference>
<evidence type="ECO:0000256" key="3">
    <source>
        <dbReference type="ARBA" id="ARBA00022679"/>
    </source>
</evidence>
<dbReference type="PANTHER" id="PTHR44942">
    <property type="entry name" value="METHYLTRANSF_11 DOMAIN-CONTAINING PROTEIN"/>
    <property type="match status" value="1"/>
</dbReference>
<proteinExistence type="inferred from homology"/>
<evidence type="ECO:0000256" key="1">
    <source>
        <dbReference type="ARBA" id="ARBA00008361"/>
    </source>
</evidence>
<dbReference type="SUPFAM" id="SSF53335">
    <property type="entry name" value="S-adenosyl-L-methionine-dependent methyltransferases"/>
    <property type="match status" value="1"/>
</dbReference>
<evidence type="ECO:0000256" key="2">
    <source>
        <dbReference type="ARBA" id="ARBA00022603"/>
    </source>
</evidence>
<dbReference type="InterPro" id="IPR029063">
    <property type="entry name" value="SAM-dependent_MTases_sf"/>
</dbReference>